<comment type="caution">
    <text evidence="2">The sequence shown here is derived from an EMBL/GenBank/DDBJ whole genome shotgun (WGS) entry which is preliminary data.</text>
</comment>
<feature type="region of interest" description="Disordered" evidence="1">
    <location>
        <begin position="167"/>
        <end position="212"/>
    </location>
</feature>
<gene>
    <name evidence="2" type="ORF">CMMCAS07_03440</name>
</gene>
<dbReference type="Proteomes" id="UP000195062">
    <property type="component" value="Unassembled WGS sequence"/>
</dbReference>
<keyword evidence="3" id="KW-1185">Reference proteome</keyword>
<dbReference type="EMBL" id="MDHH01000001">
    <property type="protein sequence ID" value="OUE03975.1"/>
    <property type="molecule type" value="Genomic_DNA"/>
</dbReference>
<feature type="compositionally biased region" description="Low complexity" evidence="1">
    <location>
        <begin position="290"/>
        <end position="318"/>
    </location>
</feature>
<dbReference type="AlphaFoldDB" id="A0A251XKF8"/>
<organism evidence="2 3">
    <name type="scientific">Clavibacter michiganensis subsp. michiganensis</name>
    <dbReference type="NCBI Taxonomy" id="33013"/>
    <lineage>
        <taxon>Bacteria</taxon>
        <taxon>Bacillati</taxon>
        <taxon>Actinomycetota</taxon>
        <taxon>Actinomycetes</taxon>
        <taxon>Micrococcales</taxon>
        <taxon>Microbacteriaceae</taxon>
        <taxon>Clavibacter</taxon>
    </lineage>
</organism>
<evidence type="ECO:0000313" key="3">
    <source>
        <dbReference type="Proteomes" id="UP000195062"/>
    </source>
</evidence>
<name>A0A251XKF8_CLAMM</name>
<protein>
    <submittedName>
        <fullName evidence="2">Uncharacterized protein</fullName>
    </submittedName>
</protein>
<feature type="region of interest" description="Disordered" evidence="1">
    <location>
        <begin position="1"/>
        <end position="80"/>
    </location>
</feature>
<evidence type="ECO:0000256" key="1">
    <source>
        <dbReference type="SAM" id="MobiDB-lite"/>
    </source>
</evidence>
<reference evidence="2 3" key="1">
    <citation type="submission" date="2016-08" db="EMBL/GenBank/DDBJ databases">
        <title>Genome sequence of Clavibacter michiganensis subsp. michiganensis strain CASJ007.</title>
        <authorList>
            <person name="Thapa S.P."/>
            <person name="Coaker G."/>
        </authorList>
    </citation>
    <scope>NUCLEOTIDE SEQUENCE [LARGE SCALE GENOMIC DNA]</scope>
    <source>
        <strain evidence="2">CASJ007</strain>
    </source>
</reference>
<proteinExistence type="predicted"/>
<feature type="compositionally biased region" description="Low complexity" evidence="1">
    <location>
        <begin position="261"/>
        <end position="282"/>
    </location>
</feature>
<evidence type="ECO:0000313" key="2">
    <source>
        <dbReference type="EMBL" id="OUE03975.1"/>
    </source>
</evidence>
<sequence length="318" mass="32965">MRVVRGGAAGAGFRRRAGIPERAAVQPRREAERAGTLAHRGEGPVQRGARALGTSGVGVEEDGGRALVGGGLPHGVEPVGEVGAEEDDVHAGGVETHLGEGPGDGLDLEPVGLGERAEALGEEGAGCAGAADDEDPPGHAVPPRVVAGRPIVLPRAGRCHQIRFRGVGRRGRRAPARASGRARMVDSSPRAALSVRRPRGREPPRRETDMLSENHERLLDYLSTADRWVEAGELADRLGVTTRSVRTYVQAVRERSAVSIASSPTAIGSTPAATPATSGRARPATRRARPATGCTRSSAASATRPTASTSSRSRASCT</sequence>
<dbReference type="Gene3D" id="1.10.10.10">
    <property type="entry name" value="Winged helix-like DNA-binding domain superfamily/Winged helix DNA-binding domain"/>
    <property type="match status" value="1"/>
</dbReference>
<feature type="region of interest" description="Disordered" evidence="1">
    <location>
        <begin position="257"/>
        <end position="318"/>
    </location>
</feature>
<feature type="compositionally biased region" description="Basic and acidic residues" evidence="1">
    <location>
        <begin position="200"/>
        <end position="212"/>
    </location>
</feature>
<accession>A0A251XKF8</accession>
<dbReference type="InterPro" id="IPR036388">
    <property type="entry name" value="WH-like_DNA-bd_sf"/>
</dbReference>